<organism evidence="3 4">
    <name type="scientific">Neofusicoccum ribis</name>
    <dbReference type="NCBI Taxonomy" id="45134"/>
    <lineage>
        <taxon>Eukaryota</taxon>
        <taxon>Fungi</taxon>
        <taxon>Dikarya</taxon>
        <taxon>Ascomycota</taxon>
        <taxon>Pezizomycotina</taxon>
        <taxon>Dothideomycetes</taxon>
        <taxon>Dothideomycetes incertae sedis</taxon>
        <taxon>Botryosphaeriales</taxon>
        <taxon>Botryosphaeriaceae</taxon>
        <taxon>Neofusicoccum</taxon>
    </lineage>
</organism>
<evidence type="ECO:0000313" key="4">
    <source>
        <dbReference type="Proteomes" id="UP001521116"/>
    </source>
</evidence>
<proteinExistence type="predicted"/>
<sequence length="274" mass="30306">TVQHGFIANGSCASVKDIGGLRFAVQQGSTVAVPKDSSLKPRKDSSATLLQLLFSLSQCKSFTIYYPRDSHLVEPLETLCTLASAGQLAPIVDDYALERLYHGKGARIVEQSPPDETTVDSPPSSVEKQLQTILAQLAELQDSTRAPPSQPADANARQPSPSSQIDHLRQEVELIKQSLEERSARLSAEFTDLLDTFRTEMIELINTRDVALMEQIEEAKNEMAGHTSEQVDDRLLDVKCEMQGFVEEHLEEVAAKLKEKIKQASILIDFDDND</sequence>
<name>A0ABR3SB95_9PEZI</name>
<feature type="coiled-coil region" evidence="1">
    <location>
        <begin position="165"/>
        <end position="222"/>
    </location>
</feature>
<keyword evidence="4" id="KW-1185">Reference proteome</keyword>
<evidence type="ECO:0000256" key="2">
    <source>
        <dbReference type="SAM" id="MobiDB-lite"/>
    </source>
</evidence>
<comment type="caution">
    <text evidence="3">The sequence shown here is derived from an EMBL/GenBank/DDBJ whole genome shotgun (WGS) entry which is preliminary data.</text>
</comment>
<evidence type="ECO:0000313" key="3">
    <source>
        <dbReference type="EMBL" id="KAL1616047.1"/>
    </source>
</evidence>
<reference evidence="3 4" key="1">
    <citation type="submission" date="2024-02" db="EMBL/GenBank/DDBJ databases">
        <title>De novo assembly and annotation of 12 fungi associated with fruit tree decline syndrome in Ontario, Canada.</title>
        <authorList>
            <person name="Sulman M."/>
            <person name="Ellouze W."/>
            <person name="Ilyukhin E."/>
        </authorList>
    </citation>
    <scope>NUCLEOTIDE SEQUENCE [LARGE SCALE GENOMIC DNA]</scope>
    <source>
        <strain evidence="3 4">M1-105</strain>
    </source>
</reference>
<feature type="region of interest" description="Disordered" evidence="2">
    <location>
        <begin position="142"/>
        <end position="165"/>
    </location>
</feature>
<keyword evidence="1" id="KW-0175">Coiled coil</keyword>
<evidence type="ECO:0000256" key="1">
    <source>
        <dbReference type="SAM" id="Coils"/>
    </source>
</evidence>
<feature type="non-terminal residue" evidence="3">
    <location>
        <position position="1"/>
    </location>
</feature>
<gene>
    <name evidence="3" type="ORF">SLS56_011584</name>
</gene>
<accession>A0ABR3SB95</accession>
<protein>
    <submittedName>
        <fullName evidence="3">Uncharacterized protein</fullName>
    </submittedName>
</protein>
<dbReference type="EMBL" id="JAJVDC020000284">
    <property type="protein sequence ID" value="KAL1616047.1"/>
    <property type="molecule type" value="Genomic_DNA"/>
</dbReference>
<dbReference type="Proteomes" id="UP001521116">
    <property type="component" value="Unassembled WGS sequence"/>
</dbReference>